<dbReference type="Proteomes" id="UP000010467">
    <property type="component" value="Chromosome"/>
</dbReference>
<dbReference type="GO" id="GO:0003743">
    <property type="term" value="F:translation initiation factor activity"/>
    <property type="evidence" value="ECO:0007669"/>
    <property type="project" value="UniProtKB-UniRule"/>
</dbReference>
<dbReference type="FunFam" id="3.40.50.300:FF:000019">
    <property type="entry name" value="Translation initiation factor IF-2"/>
    <property type="match status" value="1"/>
</dbReference>
<dbReference type="InterPro" id="IPR036925">
    <property type="entry name" value="TIF_IF2_dom3_sf"/>
</dbReference>
<feature type="compositionally biased region" description="Low complexity" evidence="9">
    <location>
        <begin position="56"/>
        <end position="69"/>
    </location>
</feature>
<dbReference type="InterPro" id="IPR000178">
    <property type="entry name" value="TF_IF2_bacterial-like"/>
</dbReference>
<dbReference type="eggNOG" id="COG0532">
    <property type="taxonomic scope" value="Bacteria"/>
</dbReference>
<dbReference type="FunFam" id="3.40.50.10050:FF:000001">
    <property type="entry name" value="Translation initiation factor IF-2"/>
    <property type="match status" value="1"/>
</dbReference>
<protein>
    <recommendedName>
        <fullName evidence="2 7">Translation initiation factor IF-2</fullName>
    </recommendedName>
</protein>
<evidence type="ECO:0000256" key="7">
    <source>
        <dbReference type="HAMAP-Rule" id="MF_00100"/>
    </source>
</evidence>
<dbReference type="InterPro" id="IPR027417">
    <property type="entry name" value="P-loop_NTPase"/>
</dbReference>
<dbReference type="RefSeq" id="WP_015237083.1">
    <property type="nucleotide sequence ID" value="NC_019793.1"/>
</dbReference>
<dbReference type="InterPro" id="IPR044145">
    <property type="entry name" value="IF2_II"/>
</dbReference>
<dbReference type="InterPro" id="IPR000795">
    <property type="entry name" value="T_Tr_GTP-bd_dom"/>
</dbReference>
<dbReference type="GO" id="GO:0003924">
    <property type="term" value="F:GTPase activity"/>
    <property type="evidence" value="ECO:0007669"/>
    <property type="project" value="UniProtKB-UniRule"/>
</dbReference>
<keyword evidence="12" id="KW-1185">Reference proteome</keyword>
<dbReference type="Gene3D" id="3.40.50.10050">
    <property type="entry name" value="Translation initiation factor IF- 2, domain 3"/>
    <property type="match status" value="1"/>
</dbReference>
<dbReference type="InterPro" id="IPR009000">
    <property type="entry name" value="Transl_B-barrel_sf"/>
</dbReference>
<comment type="function">
    <text evidence="7 8">One of the essential components for the initiation of protein synthesis. Protects formylmethionyl-tRNA from spontaneous hydrolysis and promotes its binding to the 30S ribosomal subunits. Also involved in the hydrolysis of GTP during the formation of the 70S ribosomal complex.</text>
</comment>
<dbReference type="NCBIfam" id="TIGR00487">
    <property type="entry name" value="IF-2"/>
    <property type="match status" value="1"/>
</dbReference>
<feature type="compositionally biased region" description="Basic and acidic residues" evidence="9">
    <location>
        <begin position="87"/>
        <end position="102"/>
    </location>
</feature>
<dbReference type="OrthoDB" id="9811804at2"/>
<feature type="binding site" evidence="7">
    <location>
        <begin position="159"/>
        <end position="163"/>
    </location>
    <ligand>
        <name>GTP</name>
        <dbReference type="ChEBI" id="CHEBI:37565"/>
    </ligand>
</feature>
<name>L0A6W5_DEIPD</name>
<dbReference type="GO" id="GO:0005829">
    <property type="term" value="C:cytosol"/>
    <property type="evidence" value="ECO:0007669"/>
    <property type="project" value="TreeGrafter"/>
</dbReference>
<dbReference type="PATRIC" id="fig|937777.3.peg.3360"/>
<dbReference type="GO" id="GO:0005525">
    <property type="term" value="F:GTP binding"/>
    <property type="evidence" value="ECO:0007669"/>
    <property type="project" value="UniProtKB-KW"/>
</dbReference>
<dbReference type="InterPro" id="IPR023115">
    <property type="entry name" value="TIF_IF2_dom3"/>
</dbReference>
<dbReference type="Pfam" id="PF00009">
    <property type="entry name" value="GTP_EFTU"/>
    <property type="match status" value="1"/>
</dbReference>
<dbReference type="Pfam" id="PF22042">
    <property type="entry name" value="EF-G_D2"/>
    <property type="match status" value="1"/>
</dbReference>
<dbReference type="NCBIfam" id="TIGR00231">
    <property type="entry name" value="small_GTP"/>
    <property type="match status" value="1"/>
</dbReference>
<evidence type="ECO:0000256" key="6">
    <source>
        <dbReference type="ARBA" id="ARBA00023134"/>
    </source>
</evidence>
<dbReference type="Pfam" id="PF04760">
    <property type="entry name" value="IF2_N"/>
    <property type="match status" value="1"/>
</dbReference>
<proteinExistence type="inferred from homology"/>
<evidence type="ECO:0000256" key="8">
    <source>
        <dbReference type="RuleBase" id="RU000644"/>
    </source>
</evidence>
<keyword evidence="5 7" id="KW-0648">Protein biosynthesis</keyword>
<keyword evidence="6 7" id="KW-0342">GTP-binding</keyword>
<dbReference type="STRING" id="937777.Deipe_3345"/>
<sequence length="600" mass="64468">MSKVRIYALAKDLGVDSGRMLEILSDLGVQFKSSSSTLDEETVEAIKTILAEEKNSATPTTPTATTPSAQGDSAPALQNQGAPTATVEREVAPRDTAPKNEVPHRAPVVTIMGHVDHGKTSLLDYIRKTRVAAKEAGGITQHVGAFEAKTSKGKIVFIDTPGHEAFTSIRARGANVADIAIIVVAADDSIMPQTREAIAHAQAAKVPLIVAINKMDLPTANIDKVKQDLIAQNLVPEEFGGDTIVVGVSARTGEGVEDLLEMISLVAELEDLRADPKAELGGVVVESRVDRQMGVLANVIVQQGTLRVGDFLVVGERYGKIKALTDSLGARIKDAGPSTPVQILGFSEAPTAGDMVASARNEHEAREMVQSRVTVRRDGEQAREKRRMTLDDIFGAGGEVREINLVLRADTQGSVEAIQGILARKTSEQVNLNVMLAGIGAPTEGDVLLASTANATILCFSVVPSPGVQKVATQKGIELKTYRIIYELIDEVDRLIKGTQEPVFEERYLGRAEVRMVIRHPKAGSVAGSYVQDGLLRRNARAKVTRGKQVVYEGTIAGLKRFKDDVREVQAGYECGVNFDWNDVQEGDIIEASEMVEITS</sequence>
<feature type="binding site" evidence="7">
    <location>
        <begin position="213"/>
        <end position="216"/>
    </location>
    <ligand>
        <name>GTP</name>
        <dbReference type="ChEBI" id="CHEBI:37565"/>
    </ligand>
</feature>
<evidence type="ECO:0000256" key="9">
    <source>
        <dbReference type="SAM" id="MobiDB-lite"/>
    </source>
</evidence>
<evidence type="ECO:0000256" key="2">
    <source>
        <dbReference type="ARBA" id="ARBA00020675"/>
    </source>
</evidence>
<evidence type="ECO:0000313" key="11">
    <source>
        <dbReference type="EMBL" id="AFZ68785.1"/>
    </source>
</evidence>
<evidence type="ECO:0000256" key="1">
    <source>
        <dbReference type="ARBA" id="ARBA00007733"/>
    </source>
</evidence>
<dbReference type="Pfam" id="PF11987">
    <property type="entry name" value="IF-2"/>
    <property type="match status" value="1"/>
</dbReference>
<accession>L0A6W5</accession>
<dbReference type="InterPro" id="IPR015760">
    <property type="entry name" value="TIF_IF2"/>
</dbReference>
<dbReference type="Gene3D" id="3.40.50.300">
    <property type="entry name" value="P-loop containing nucleotide triphosphate hydrolases"/>
    <property type="match status" value="1"/>
</dbReference>
<dbReference type="SUPFAM" id="SSF52156">
    <property type="entry name" value="Initiation factor IF2/eIF5b, domain 3"/>
    <property type="match status" value="1"/>
</dbReference>
<evidence type="ECO:0000313" key="12">
    <source>
        <dbReference type="Proteomes" id="UP000010467"/>
    </source>
</evidence>
<dbReference type="SUPFAM" id="SSF50447">
    <property type="entry name" value="Translation proteins"/>
    <property type="match status" value="2"/>
</dbReference>
<dbReference type="FunFam" id="2.40.30.10:FF:000008">
    <property type="entry name" value="Translation initiation factor IF-2"/>
    <property type="match status" value="1"/>
</dbReference>
<feature type="region of interest" description="G-domain" evidence="7">
    <location>
        <begin position="107"/>
        <end position="255"/>
    </location>
</feature>
<evidence type="ECO:0000256" key="4">
    <source>
        <dbReference type="ARBA" id="ARBA00022741"/>
    </source>
</evidence>
<dbReference type="PROSITE" id="PS01176">
    <property type="entry name" value="IF2"/>
    <property type="match status" value="1"/>
</dbReference>
<evidence type="ECO:0000256" key="5">
    <source>
        <dbReference type="ARBA" id="ARBA00022917"/>
    </source>
</evidence>
<dbReference type="EMBL" id="CP003382">
    <property type="protein sequence ID" value="AFZ68785.1"/>
    <property type="molecule type" value="Genomic_DNA"/>
</dbReference>
<dbReference type="AlphaFoldDB" id="L0A6W5"/>
<dbReference type="KEGG" id="dpd:Deipe_3345"/>
<feature type="region of interest" description="Disordered" evidence="9">
    <location>
        <begin position="52"/>
        <end position="102"/>
    </location>
</feature>
<keyword evidence="7" id="KW-0963">Cytoplasm</keyword>
<comment type="subcellular location">
    <subcellularLocation>
        <location evidence="7">Cytoplasm</location>
    </subcellularLocation>
</comment>
<dbReference type="HOGENOM" id="CLU_006301_5_2_0"/>
<gene>
    <name evidence="7" type="primary">infB</name>
    <name evidence="11" type="ordered locus">Deipe_3345</name>
</gene>
<feature type="binding site" evidence="7">
    <location>
        <begin position="113"/>
        <end position="120"/>
    </location>
    <ligand>
        <name>GTP</name>
        <dbReference type="ChEBI" id="CHEBI:37565"/>
    </ligand>
</feature>
<evidence type="ECO:0000259" key="10">
    <source>
        <dbReference type="PROSITE" id="PS51722"/>
    </source>
</evidence>
<dbReference type="CDD" id="cd03702">
    <property type="entry name" value="IF2_mtIF2_II"/>
    <property type="match status" value="1"/>
</dbReference>
<dbReference type="PROSITE" id="PS51722">
    <property type="entry name" value="G_TR_2"/>
    <property type="match status" value="1"/>
</dbReference>
<dbReference type="PANTHER" id="PTHR43381:SF5">
    <property type="entry name" value="TR-TYPE G DOMAIN-CONTAINING PROTEIN"/>
    <property type="match status" value="1"/>
</dbReference>
<dbReference type="InterPro" id="IPR005225">
    <property type="entry name" value="Small_GTP-bd"/>
</dbReference>
<dbReference type="InterPro" id="IPR053905">
    <property type="entry name" value="EF-G-like_DII"/>
</dbReference>
<dbReference type="Gene3D" id="1.10.10.2480">
    <property type="match status" value="1"/>
</dbReference>
<keyword evidence="3 7" id="KW-0396">Initiation factor</keyword>
<dbReference type="CDD" id="cd01887">
    <property type="entry name" value="IF2_eIF5B"/>
    <property type="match status" value="1"/>
</dbReference>
<dbReference type="HAMAP" id="MF_00100_B">
    <property type="entry name" value="IF_2_B"/>
    <property type="match status" value="1"/>
</dbReference>
<dbReference type="SUPFAM" id="SSF52540">
    <property type="entry name" value="P-loop containing nucleoside triphosphate hydrolases"/>
    <property type="match status" value="1"/>
</dbReference>
<reference evidence="12" key="1">
    <citation type="submission" date="2012-03" db="EMBL/GenBank/DDBJ databases">
        <title>Complete sequence of chromosome of Deinococcus peraridilitoris DSM 19664.</title>
        <authorList>
            <person name="Lucas S."/>
            <person name="Copeland A."/>
            <person name="Lapidus A."/>
            <person name="Glavina del Rio T."/>
            <person name="Dalin E."/>
            <person name="Tice H."/>
            <person name="Bruce D."/>
            <person name="Goodwin L."/>
            <person name="Pitluck S."/>
            <person name="Peters L."/>
            <person name="Mikhailova N."/>
            <person name="Lu M."/>
            <person name="Kyrpides N."/>
            <person name="Mavromatis K."/>
            <person name="Ivanova N."/>
            <person name="Brettin T."/>
            <person name="Detter J.C."/>
            <person name="Han C."/>
            <person name="Larimer F."/>
            <person name="Land M."/>
            <person name="Hauser L."/>
            <person name="Markowitz V."/>
            <person name="Cheng J.-F."/>
            <person name="Hugenholtz P."/>
            <person name="Woyke T."/>
            <person name="Wu D."/>
            <person name="Pukall R."/>
            <person name="Steenblock K."/>
            <person name="Brambilla E."/>
            <person name="Klenk H.-P."/>
            <person name="Eisen J.A."/>
        </authorList>
    </citation>
    <scope>NUCLEOTIDE SEQUENCE [LARGE SCALE GENOMIC DNA]</scope>
    <source>
        <strain evidence="12">DSM 19664 / LMG 22246 / CIP 109416 / KR-200</strain>
    </source>
</reference>
<dbReference type="CDD" id="cd03692">
    <property type="entry name" value="mtIF2_IVc"/>
    <property type="match status" value="1"/>
</dbReference>
<organism evidence="11 12">
    <name type="scientific">Deinococcus peraridilitoris (strain DSM 19664 / LMG 22246 / CIP 109416 / KR-200)</name>
    <dbReference type="NCBI Taxonomy" id="937777"/>
    <lineage>
        <taxon>Bacteria</taxon>
        <taxon>Thermotogati</taxon>
        <taxon>Deinococcota</taxon>
        <taxon>Deinococci</taxon>
        <taxon>Deinococcales</taxon>
        <taxon>Deinococcaceae</taxon>
        <taxon>Deinococcus</taxon>
    </lineage>
</organism>
<comment type="similarity">
    <text evidence="1 7 8">Belongs to the TRAFAC class translation factor GTPase superfamily. Classic translation factor GTPase family. IF-2 subfamily.</text>
</comment>
<dbReference type="PANTHER" id="PTHR43381">
    <property type="entry name" value="TRANSLATION INITIATION FACTOR IF-2-RELATED"/>
    <property type="match status" value="1"/>
</dbReference>
<dbReference type="InterPro" id="IPR006847">
    <property type="entry name" value="IF2_N"/>
</dbReference>
<feature type="domain" description="Tr-type G" evidence="10">
    <location>
        <begin position="104"/>
        <end position="277"/>
    </location>
</feature>
<evidence type="ECO:0000256" key="3">
    <source>
        <dbReference type="ARBA" id="ARBA00022540"/>
    </source>
</evidence>
<keyword evidence="4 7" id="KW-0547">Nucleotide-binding</keyword>
<dbReference type="Gene3D" id="2.40.30.10">
    <property type="entry name" value="Translation factors"/>
    <property type="match status" value="2"/>
</dbReference>
<dbReference type="FunFam" id="2.40.30.10:FF:000007">
    <property type="entry name" value="Translation initiation factor IF-2"/>
    <property type="match status" value="1"/>
</dbReference>